<dbReference type="EMBL" id="RBDX01000036">
    <property type="protein sequence ID" value="RKN04441.1"/>
    <property type="molecule type" value="Genomic_DNA"/>
</dbReference>
<keyword evidence="4" id="KW-0808">Transferase</keyword>
<comment type="caution">
    <text evidence="14">The sequence shown here is derived from an EMBL/GenBank/DDBJ whole genome shotgun (WGS) entry which is preliminary data.</text>
</comment>
<feature type="active site" description="Proton acceptor; for dehydratase activity" evidence="8">
    <location>
        <position position="966"/>
    </location>
</feature>
<feature type="domain" description="PKS/mFAS DH" evidence="13">
    <location>
        <begin position="2686"/>
        <end position="3000"/>
    </location>
</feature>
<feature type="domain" description="Ketosynthase family 3 (KS3)" evidence="12">
    <location>
        <begin position="1783"/>
        <end position="2210"/>
    </location>
</feature>
<dbReference type="InterPro" id="IPR042104">
    <property type="entry name" value="PKS_dehydratase_sf"/>
</dbReference>
<feature type="region of interest" description="N-terminal hotdog fold" evidence="8">
    <location>
        <begin position="934"/>
        <end position="1057"/>
    </location>
</feature>
<dbReference type="PROSITE" id="PS52019">
    <property type="entry name" value="PKS_MFAS_DH"/>
    <property type="match status" value="2"/>
</dbReference>
<dbReference type="InterPro" id="IPR016039">
    <property type="entry name" value="Thiolase-like"/>
</dbReference>
<dbReference type="Pfam" id="PF21089">
    <property type="entry name" value="PKS_DH_N"/>
    <property type="match status" value="2"/>
</dbReference>
<protein>
    <submittedName>
        <fullName evidence="14">SDR family NAD(P)-dependent oxidoreductase</fullName>
    </submittedName>
</protein>
<dbReference type="InterPro" id="IPR014043">
    <property type="entry name" value="Acyl_transferase_dom"/>
</dbReference>
<proteinExistence type="predicted"/>
<dbReference type="InterPro" id="IPR020807">
    <property type="entry name" value="PKS_DH"/>
</dbReference>
<dbReference type="PANTHER" id="PTHR43775">
    <property type="entry name" value="FATTY ACID SYNTHASE"/>
    <property type="match status" value="1"/>
</dbReference>
<sequence length="3675" mass="380282">MAEEIRDARGGGRKRAGRTTPAKPVAPPTRKVRTAAMSGPDTHVLEALRLSLKERERLRERNRELTAELTAAAREPVAVVGMACRLPGGADTPEALWRLVIEGVDAISEFPADRGWDIAAIHHPDPDRRGTSYTRHGGFLRDAGEFDPAMFGISPREALAMDPQQRLLLEASWDAFEDAGLDPVAARGSRTGVFMGLMHHDYEAVLRASDDTVEGFLGTGGSIASGRVSYVLGLEGPALTVDTACSSSLVALHLAARALRAGECDLALAGGATVMCTPEAFVAFSRQRGLSPDGRCKSFAEGADGVGFGEGAGVLLVERLSDALRLGHRVHAVVRGSAVNQDGASNGLTAPNGPAQRRMIRQALAGAGLEPSDVDVVEGHGTGTTLGDPIEVRALIDAYGRGRDPERPLLLGSLKSNIGHAQAAAGVAGVIKMVLALRRGVVPGTLHVDEPSRRVDWSGSGVRLARETLEWPETGRRRRAAVSSFGVSGTNAHVIVEEFPEPAERDGTPPPAVPWVFSARSPEALAARAEQLRDATAQLDPVDVGFTLARSRASLPHRAWTLGGDLDRLRTARATGGRLAVLFPGQGVGRPGTGRQLRAAFPAFATAFDEACAAVELDPATVADGTEGTEGTGGTGGTDGIGQAALFAVEVALFRLLESWGMRPDAVVGHSVGELAAAHVAGVLSLADAGRLVAARGRLMESRMPRGAMVAVEATEEEARRALLPGVAVAAVNGPSSVVLSGDEDPVLDVAGRLGRARRLKVERAFHSPHVDGLLDELHAVAATLTYRTPTVAGVSTVTGGPVDRDGAWASPAYWVRHARDAVRFHDALTTLRASDIRGFLEVGPGAVLSGLAGGDAPAVPVLGKNRPEAESVVAAAAELHAHGWDIDWSAFYEGSGARRVTLPGYPFSRQRYWPHGSARTGDPGGLGLGACDHPLLGASVPLAGSDGLLLTGRLSLATHPWLADHTLGGTPVLPGAALAELASRAGDQTGCPTVEELTLETPLVLPPDGGVRVQLRVDPPDGSGRRRIEVHARGDDEHAPWTRHATGLLADAPPEAPAPVRAWPPTGAHPVDVDGLYDRLAAGGLGYGPVFRGLKAAWRRGDEVFAEVALDPEAENDAFGLHPALLDAALHTVALALGERSLRESDLGERSPEPLLPFSWGEFTLHATGATLLRVQVTPRGPESASLYLADGAGDPVATVASLLLRPLATAVPEPTASGHGPADALFRLDWPTLPEPQGPAADGAQRAALGEHTPHPDLDALADAISAGRAPTPEVVIATCPPAATPLDAATHALDLVQRWLADDRFASARLALVTRRAVTTGPDDAPPDPAHAAVWGLVRSIQSEQRDRLVLVDEDPDAPGVPARALASREPQLALRGGAVHRARLARVPTDTQGELPPWDPEGTVLITGAPGALGTLVARHLAAEHGVRHLLLASRRGPEAPGAHQLARELRALGATVTLAACDVADRRALSALLDAIPAAHPLRAVVHSAGVLDDGVAAALTPERLATVLRPKADAALHLDELTRGLDLTAFVLFSSAAGVLGNPGQANYAAANAVLDALAHRRRAEGLPAVSLAWGLWRGGDGMAGDLDAAALRRLAREGFAALSTADGLALFDAAPATGEAVPLPLRLDPAALAARADELPPLLHALVRAPRRRAAAARGTAARGAAADGLARRLADLPPERRDEAVLDIVRDQVAHVLNHTGAHAVDAGRSFKEIGFDSLTAIELRNGLNAATGLRLPASLVFDHPTPTALAAHIAAELTTTPPESALPSVRPATDEPVAIVGIGCRFPGGVTSPEGLWSLVAEGRAVARPFPDDRGWDLEALFHPDPAHPGTSYVRAAGFLDGAAEFDAGFFGVSPREALAMDPQQRLWLETSWEAIERAGIDPHRLRGSRTGVFAGVMYHDYGPLPGTPAEAEFDGLLGTGRSGSVISGRLSYALGLQGPALTVDTACSSSLVALHLAARALHAGECDLALAGGVTVMATPSAFVEFSRQRGLAPDGRCKAFAAGADGTAWGEGAGVLVVERLSDARRNGHPVLALITGSAVNQDGASNGLTAPNGPAQQRVIRDALADAGLRPADIDAVEAHGTGTPLGDPIEAEAIAAVYGHERDPERPLLLGSLKSNIGHTQAAAGVGGVIKTVLALRHGVLPPTLHIDEPTPHVAWEDSGIALLREPARWPETGRPRRAAVSAFGFSGTNAHLVIEQPSAEQPSAEQPPAAPPPAVPWALSARTAPALRAQAARLADHLRVHPDARPLDVARSLAAERAHFEHRAVVTGTDRESLLAGVAALADGRSAPQLAEGVTGSASTTPGKVAFVFPGQGAQWPGMAARLLDESPVFARRMAECDAALRPFTGWSVPDVLRAAPGAPALEGDDVVQPALFAVTVSLAEVWRSFGITPAAVVGHSQGEIAAACVAGALTLPDAARVIALRAAATLALAGKGGLLTVPLPADEVERRLARWAGRLWLGAVNGPSLAVVSGEAEALGAFADACAADGVRARRVPIDYASHSPLVADIEGRLLAELDGIAPRPAAVPFYSTVDAAFLDTERLDAAYWYRNLRQPVRFADAVRDLAERGFGAFVEVGPHPVLALGLHQTLDAAGHDAVVAASLHRGDDGWRRVLASLAEAHVRGLSPDWPAVFDGTGAGRADLPTYPFEHRSYWLGGGSGGADAAAIGLGRTGHPLLGAAVTLPDSDGLLLSGRVGLPAQPWLADHAVLGTALLPGAALVELALAAGRHAGHPVLDDLTLQAPLPLPERGCAQLRVTVAPTDEGPRADEGRHVDVAQRADEAQRLDGARTVTIHSRPEEAPADAPWTCHATGTLRPHRPGDGPAPLPLAATWPPPGAERLDVHRLYDNLAAAGLDHGPAFQNLTAAWRLGETVLAEVALPDTTPAGAFGLHPALLDAALHAIALGDFVAAPVDGDGATGVGEDGGVPLPFAWSGVSLCAAPGTTALRVLISRAPGGDAVRVQLADGAGTPVASVDALALRRVTGRHLAPGGTPGPGPLHRLDWVPLAAPDADPAPDPAEAEAEDRADWAVLGDDGTLAAALAAGGVRATAVAAFDALPAPPPRIVATADALTTAGDDPAARAGEATRRTLERVRAWLADERFADATLTVLTRGAVATGPDDPAPDPAAAAVCGLVRSAQAEHPGRFLLVDLDDDPASLAAVPATLATGAGAGAGAGLGLGRDARPGHLALRGGRPHTARLAPLTTDPAPTAFTAPAAPDPGPVTWNADGTVLITGGTGTLGAALARHLVTARGTRHLLLTGRRGPDAPGARQLADELGALGANVTLAACDTGDRRALSTLLDAIPAAHPLTAVIHAAGVLDDATVTRLTDAQLDRVLRPKAHAAWHLHELTRDLDLAVFVLFSSAAGVLGGPGQANYAAANAFLDALAAHRRAMGLPALSLAWGPWEGGGMAERLGDEGLRRLARQGAAPLGTVEALALFDAALARDEALLVPVRFDLAALRKRARTEGVPPLLHDLVPAPARRDTGADALRERLRGLPESDCRPVLLDLVRGQVAAVLGHDSPESVEPRRAFRDMGFESLTAVQLRNRLAAATGLRLPATLVFDHPTAEAAATFLAAALAEEAPGRNGSGEGTALRGALSEVDRLAAAFAGLADAERRRVATRLQEVAAGLGAAPEDGEVRERIASAADDEIFDLLDTFRTA</sequence>
<keyword evidence="3" id="KW-0597">Phosphoprotein</keyword>
<keyword evidence="2" id="KW-0596">Phosphopantetheine</keyword>
<dbReference type="SUPFAM" id="SSF53901">
    <property type="entry name" value="Thiolase-like"/>
    <property type="match status" value="2"/>
</dbReference>
<dbReference type="GO" id="GO:0004312">
    <property type="term" value="F:fatty acid synthase activity"/>
    <property type="evidence" value="ECO:0007669"/>
    <property type="project" value="TreeGrafter"/>
</dbReference>
<dbReference type="InterPro" id="IPR013968">
    <property type="entry name" value="PKS_KR"/>
</dbReference>
<name>A0A3A9VTM9_9ACTN</name>
<dbReference type="InterPro" id="IPR050091">
    <property type="entry name" value="PKS_NRPS_Biosynth_Enz"/>
</dbReference>
<dbReference type="PROSITE" id="PS00012">
    <property type="entry name" value="PHOSPHOPANTETHEINE"/>
    <property type="match status" value="2"/>
</dbReference>
<evidence type="ECO:0000313" key="17">
    <source>
        <dbReference type="Proteomes" id="UP000275024"/>
    </source>
</evidence>
<dbReference type="InterPro" id="IPR006162">
    <property type="entry name" value="Ppantetheine_attach_site"/>
</dbReference>
<dbReference type="SMART" id="SM00822">
    <property type="entry name" value="PKS_KR"/>
    <property type="match status" value="2"/>
</dbReference>
<dbReference type="InterPro" id="IPR057326">
    <property type="entry name" value="KR_dom"/>
</dbReference>
<feature type="region of interest" description="C-terminal hotdog fold" evidence="8">
    <location>
        <begin position="1069"/>
        <end position="1215"/>
    </location>
</feature>
<dbReference type="SMART" id="SM00823">
    <property type="entry name" value="PKS_PP"/>
    <property type="match status" value="2"/>
</dbReference>
<dbReference type="InterPro" id="IPR055123">
    <property type="entry name" value="SpnB-like_Rossmann"/>
</dbReference>
<dbReference type="Proteomes" id="UP000275024">
    <property type="component" value="Unassembled WGS sequence"/>
</dbReference>
<dbReference type="InterPro" id="IPR049900">
    <property type="entry name" value="PKS_mFAS_DH"/>
</dbReference>
<dbReference type="InterPro" id="IPR036736">
    <property type="entry name" value="ACP-like_sf"/>
</dbReference>
<dbReference type="Pfam" id="PF16197">
    <property type="entry name" value="KAsynt_C_assoc"/>
    <property type="match status" value="2"/>
</dbReference>
<dbReference type="Pfam" id="PF00550">
    <property type="entry name" value="PP-binding"/>
    <property type="match status" value="2"/>
</dbReference>
<feature type="region of interest" description="N-terminal hotdog fold" evidence="8">
    <location>
        <begin position="2686"/>
        <end position="2833"/>
    </location>
</feature>
<feature type="domain" description="Carrier" evidence="11">
    <location>
        <begin position="1691"/>
        <end position="1766"/>
    </location>
</feature>
<evidence type="ECO:0000313" key="16">
    <source>
        <dbReference type="Proteomes" id="UP000268652"/>
    </source>
</evidence>
<dbReference type="SMART" id="SM00825">
    <property type="entry name" value="PKS_KS"/>
    <property type="match status" value="2"/>
</dbReference>
<dbReference type="InterPro" id="IPR001227">
    <property type="entry name" value="Ac_transferase_dom_sf"/>
</dbReference>
<dbReference type="EMBL" id="RBDY01000034">
    <property type="protein sequence ID" value="RKN15209.1"/>
    <property type="molecule type" value="Genomic_DNA"/>
</dbReference>
<dbReference type="Gene3D" id="3.40.50.720">
    <property type="entry name" value="NAD(P)-binding Rossmann-like Domain"/>
    <property type="match status" value="2"/>
</dbReference>
<dbReference type="Gene3D" id="1.10.1200.10">
    <property type="entry name" value="ACP-like"/>
    <property type="match status" value="2"/>
</dbReference>
<feature type="active site" description="Proton donor; for dehydratase activity" evidence="8">
    <location>
        <position position="1128"/>
    </location>
</feature>
<dbReference type="Pfam" id="PF08659">
    <property type="entry name" value="KR"/>
    <property type="match status" value="2"/>
</dbReference>
<dbReference type="GO" id="GO:0004315">
    <property type="term" value="F:3-oxoacyl-[acyl-carrier-protein] synthase activity"/>
    <property type="evidence" value="ECO:0007669"/>
    <property type="project" value="InterPro"/>
</dbReference>
<dbReference type="CDD" id="cd08956">
    <property type="entry name" value="KR_3_FAS_SDR_x"/>
    <property type="match status" value="2"/>
</dbReference>
<dbReference type="InterPro" id="IPR049551">
    <property type="entry name" value="PKS_DH_C"/>
</dbReference>
<feature type="domain" description="PKS/mFAS DH" evidence="13">
    <location>
        <begin position="934"/>
        <end position="1215"/>
    </location>
</feature>
<feature type="active site" description="Proton acceptor; for dehydratase activity" evidence="8">
    <location>
        <position position="2718"/>
    </location>
</feature>
<evidence type="ECO:0000256" key="8">
    <source>
        <dbReference type="PROSITE-ProRule" id="PRU01363"/>
    </source>
</evidence>
<keyword evidence="6" id="KW-0511">Multifunctional enzyme</keyword>
<reference evidence="16 17" key="1">
    <citation type="submission" date="2018-09" db="EMBL/GenBank/DDBJ databases">
        <title>Streptomyces sp. nov. DS1-2, an endophytic actinomycete isolated from roots of Dendrobium scabrilingue.</title>
        <authorList>
            <person name="Kuncharoen N."/>
            <person name="Kudo T."/>
            <person name="Ohkuma M."/>
            <person name="Yuki M."/>
            <person name="Tanasupawat S."/>
        </authorList>
    </citation>
    <scope>NUCLEOTIDE SEQUENCE [LARGE SCALE GENOMIC DNA]</scope>
    <source>
        <strain evidence="14 17">AZ1-7</strain>
        <strain evidence="15 16">DS1-2</strain>
    </source>
</reference>
<dbReference type="OrthoDB" id="9778690at2"/>
<gene>
    <name evidence="15" type="ORF">D7318_28030</name>
    <name evidence="14" type="ORF">D7319_28625</name>
</gene>
<dbReference type="InterPro" id="IPR014031">
    <property type="entry name" value="Ketoacyl_synth_C"/>
</dbReference>
<evidence type="ECO:0000313" key="15">
    <source>
        <dbReference type="EMBL" id="RKN15209.1"/>
    </source>
</evidence>
<dbReference type="GO" id="GO:0006633">
    <property type="term" value="P:fatty acid biosynthetic process"/>
    <property type="evidence" value="ECO:0007669"/>
    <property type="project" value="InterPro"/>
</dbReference>
<dbReference type="Pfam" id="PF00698">
    <property type="entry name" value="Acyl_transf_1"/>
    <property type="match status" value="2"/>
</dbReference>
<evidence type="ECO:0000259" key="13">
    <source>
        <dbReference type="PROSITE" id="PS52019"/>
    </source>
</evidence>
<keyword evidence="16" id="KW-1185">Reference proteome</keyword>
<comment type="pathway">
    <text evidence="1">Antibiotic biosynthesis.</text>
</comment>
<dbReference type="GO" id="GO:0031177">
    <property type="term" value="F:phosphopantetheine binding"/>
    <property type="evidence" value="ECO:0007669"/>
    <property type="project" value="InterPro"/>
</dbReference>
<accession>A0A3A9VTM9</accession>
<keyword evidence="7" id="KW-0012">Acyltransferase</keyword>
<evidence type="ECO:0000256" key="5">
    <source>
        <dbReference type="ARBA" id="ARBA00023194"/>
    </source>
</evidence>
<evidence type="ECO:0000259" key="11">
    <source>
        <dbReference type="PROSITE" id="PS50075"/>
    </source>
</evidence>
<dbReference type="InterPro" id="IPR032821">
    <property type="entry name" value="PKS_assoc"/>
</dbReference>
<dbReference type="FunFam" id="1.10.1200.10:FF:000007">
    <property type="entry name" value="Probable polyketide synthase pks17"/>
    <property type="match status" value="2"/>
</dbReference>
<evidence type="ECO:0000256" key="1">
    <source>
        <dbReference type="ARBA" id="ARBA00004792"/>
    </source>
</evidence>
<dbReference type="InterPro" id="IPR049552">
    <property type="entry name" value="PKS_DH_N"/>
</dbReference>
<dbReference type="InterPro" id="IPR009081">
    <property type="entry name" value="PP-bd_ACP"/>
</dbReference>
<dbReference type="Pfam" id="PF14765">
    <property type="entry name" value="PS-DH"/>
    <property type="match status" value="2"/>
</dbReference>
<dbReference type="Gene3D" id="3.40.47.10">
    <property type="match status" value="2"/>
</dbReference>
<evidence type="ECO:0000256" key="10">
    <source>
        <dbReference type="SAM" id="MobiDB-lite"/>
    </source>
</evidence>
<dbReference type="SMART" id="SM00827">
    <property type="entry name" value="PKS_AT"/>
    <property type="match status" value="2"/>
</dbReference>
<dbReference type="FunFam" id="3.40.47.10:FF:000019">
    <property type="entry name" value="Polyketide synthase type I"/>
    <property type="match status" value="2"/>
</dbReference>
<feature type="region of interest" description="Disordered" evidence="10">
    <location>
        <begin position="1"/>
        <end position="38"/>
    </location>
</feature>
<evidence type="ECO:0000256" key="6">
    <source>
        <dbReference type="ARBA" id="ARBA00023268"/>
    </source>
</evidence>
<keyword evidence="5" id="KW-0045">Antibiotic biosynthesis</keyword>
<feature type="domain" description="Carrier" evidence="11">
    <location>
        <begin position="3517"/>
        <end position="3592"/>
    </location>
</feature>
<dbReference type="FunFam" id="3.40.366.10:FF:000002">
    <property type="entry name" value="Probable polyketide synthase 2"/>
    <property type="match status" value="1"/>
</dbReference>
<dbReference type="InterPro" id="IPR014030">
    <property type="entry name" value="Ketoacyl_synth_N"/>
</dbReference>
<dbReference type="SMART" id="SM00826">
    <property type="entry name" value="PKS_DH"/>
    <property type="match status" value="2"/>
</dbReference>
<feature type="region of interest" description="C-terminal hotdog fold" evidence="8">
    <location>
        <begin position="2849"/>
        <end position="3000"/>
    </location>
</feature>
<dbReference type="SUPFAM" id="SSF51735">
    <property type="entry name" value="NAD(P)-binding Rossmann-fold domains"/>
    <property type="match status" value="4"/>
</dbReference>
<evidence type="ECO:0000256" key="7">
    <source>
        <dbReference type="ARBA" id="ARBA00023315"/>
    </source>
</evidence>
<dbReference type="PROSITE" id="PS00606">
    <property type="entry name" value="KS3_1"/>
    <property type="match status" value="2"/>
</dbReference>
<evidence type="ECO:0000256" key="2">
    <source>
        <dbReference type="ARBA" id="ARBA00022450"/>
    </source>
</evidence>
<dbReference type="SMART" id="SM01294">
    <property type="entry name" value="PKS_PP_betabranch"/>
    <property type="match status" value="2"/>
</dbReference>
<evidence type="ECO:0000256" key="4">
    <source>
        <dbReference type="ARBA" id="ARBA00022679"/>
    </source>
</evidence>
<organism evidence="14 17">
    <name type="scientific">Streptomyces radicis</name>
    <dbReference type="NCBI Taxonomy" id="1750517"/>
    <lineage>
        <taxon>Bacteria</taxon>
        <taxon>Bacillati</taxon>
        <taxon>Actinomycetota</taxon>
        <taxon>Actinomycetes</taxon>
        <taxon>Kitasatosporales</taxon>
        <taxon>Streptomycetaceae</taxon>
        <taxon>Streptomyces</taxon>
    </lineage>
</organism>
<feature type="compositionally biased region" description="Basic and acidic residues" evidence="10">
    <location>
        <begin position="1"/>
        <end position="10"/>
    </location>
</feature>
<dbReference type="PANTHER" id="PTHR43775:SF51">
    <property type="entry name" value="INACTIVE PHENOLPHTHIOCEROL SYNTHESIS POLYKETIDE SYNTHASE TYPE I PKS1-RELATED"/>
    <property type="match status" value="1"/>
</dbReference>
<dbReference type="CDD" id="cd00833">
    <property type="entry name" value="PKS"/>
    <property type="match status" value="2"/>
</dbReference>
<dbReference type="Pfam" id="PF02801">
    <property type="entry name" value="Ketoacyl-synt_C"/>
    <property type="match status" value="2"/>
</dbReference>
<dbReference type="GO" id="GO:0033068">
    <property type="term" value="P:macrolide biosynthetic process"/>
    <property type="evidence" value="ECO:0007669"/>
    <property type="project" value="UniProtKB-ARBA"/>
</dbReference>
<evidence type="ECO:0000256" key="9">
    <source>
        <dbReference type="SAM" id="Coils"/>
    </source>
</evidence>
<dbReference type="InterPro" id="IPR036291">
    <property type="entry name" value="NAD(P)-bd_dom_sf"/>
</dbReference>
<dbReference type="Pfam" id="PF22953">
    <property type="entry name" value="SpnB_Rossmann"/>
    <property type="match status" value="2"/>
</dbReference>
<dbReference type="InterPro" id="IPR016035">
    <property type="entry name" value="Acyl_Trfase/lysoPLipase"/>
</dbReference>
<dbReference type="Gene3D" id="3.10.129.110">
    <property type="entry name" value="Polyketide synthase dehydratase"/>
    <property type="match status" value="2"/>
</dbReference>
<dbReference type="Gene3D" id="3.30.70.3290">
    <property type="match status" value="2"/>
</dbReference>
<dbReference type="Proteomes" id="UP000268652">
    <property type="component" value="Unassembled WGS sequence"/>
</dbReference>
<dbReference type="SUPFAM" id="SSF55048">
    <property type="entry name" value="Probable ACP-binding domain of malonyl-CoA ACP transacylase"/>
    <property type="match status" value="2"/>
</dbReference>
<keyword evidence="9" id="KW-0175">Coiled coil</keyword>
<dbReference type="InterPro" id="IPR018201">
    <property type="entry name" value="Ketoacyl_synth_AS"/>
</dbReference>
<feature type="coiled-coil region" evidence="9">
    <location>
        <begin position="48"/>
        <end position="75"/>
    </location>
</feature>
<dbReference type="InterPro" id="IPR020841">
    <property type="entry name" value="PKS_Beta-ketoAc_synthase_dom"/>
</dbReference>
<dbReference type="SUPFAM" id="SSF47336">
    <property type="entry name" value="ACP-like"/>
    <property type="match status" value="2"/>
</dbReference>
<dbReference type="PROSITE" id="PS52004">
    <property type="entry name" value="KS3_2"/>
    <property type="match status" value="2"/>
</dbReference>
<dbReference type="Pfam" id="PF00109">
    <property type="entry name" value="ketoacyl-synt"/>
    <property type="match status" value="2"/>
</dbReference>
<dbReference type="InterPro" id="IPR016036">
    <property type="entry name" value="Malonyl_transacylase_ACP-bd"/>
</dbReference>
<feature type="domain" description="Ketosynthase family 3 (KS3)" evidence="12">
    <location>
        <begin position="74"/>
        <end position="498"/>
    </location>
</feature>
<dbReference type="Gene3D" id="3.40.366.10">
    <property type="entry name" value="Malonyl-Coenzyme A Acyl Carrier Protein, domain 2"/>
    <property type="match status" value="2"/>
</dbReference>
<feature type="active site" description="Proton donor; for dehydratase activity" evidence="8">
    <location>
        <position position="2908"/>
    </location>
</feature>
<evidence type="ECO:0000313" key="14">
    <source>
        <dbReference type="EMBL" id="RKN04441.1"/>
    </source>
</evidence>
<dbReference type="PROSITE" id="PS50075">
    <property type="entry name" value="CARRIER"/>
    <property type="match status" value="2"/>
</dbReference>
<dbReference type="SUPFAM" id="SSF52151">
    <property type="entry name" value="FabD/lysophospholipase-like"/>
    <property type="match status" value="2"/>
</dbReference>
<dbReference type="InterPro" id="IPR020806">
    <property type="entry name" value="PKS_PP-bd"/>
</dbReference>
<evidence type="ECO:0000256" key="3">
    <source>
        <dbReference type="ARBA" id="ARBA00022553"/>
    </source>
</evidence>
<evidence type="ECO:0000259" key="12">
    <source>
        <dbReference type="PROSITE" id="PS52004"/>
    </source>
</evidence>